<sequence length="115" mass="13083">MMRLKAIMFTALSCLFFTSFNVSANAIKHEQITNSEGQTHQLATNPAEQENQIRSNGNTTTHVKSVVHKRTVIVNPADRVSKKSLVEKHTVTTKPRYSKLQLKKLMEKQFASKKR</sequence>
<proteinExistence type="predicted"/>
<protein>
    <submittedName>
        <fullName evidence="3">Uncharacterized protein</fullName>
    </submittedName>
</protein>
<accession>A0A1S6QIN6</accession>
<keyword evidence="2" id="KW-0732">Signal</keyword>
<evidence type="ECO:0000313" key="3">
    <source>
        <dbReference type="EMBL" id="AQW21463.1"/>
    </source>
</evidence>
<dbReference type="RefSeq" id="WP_035167923.1">
    <property type="nucleotide sequence ID" value="NZ_CP018906.1"/>
</dbReference>
<dbReference type="Proteomes" id="UP000030361">
    <property type="component" value="Chromosome"/>
</dbReference>
<feature type="chain" id="PRO_5038389775" evidence="2">
    <location>
        <begin position="25"/>
        <end position="115"/>
    </location>
</feature>
<evidence type="ECO:0000256" key="2">
    <source>
        <dbReference type="SAM" id="SignalP"/>
    </source>
</evidence>
<feature type="region of interest" description="Disordered" evidence="1">
    <location>
        <begin position="35"/>
        <end position="59"/>
    </location>
</feature>
<dbReference type="KEGG" id="lcu:PL11_005705"/>
<name>A0A1S6QIN6_9LACO</name>
<dbReference type="EMBL" id="CP018906">
    <property type="protein sequence ID" value="AQW21463.1"/>
    <property type="molecule type" value="Genomic_DNA"/>
</dbReference>
<evidence type="ECO:0000256" key="1">
    <source>
        <dbReference type="SAM" id="MobiDB-lite"/>
    </source>
</evidence>
<keyword evidence="4" id="KW-1185">Reference proteome</keyword>
<organism evidence="3 4">
    <name type="scientific">Lentilactobacillus curieae</name>
    <dbReference type="NCBI Taxonomy" id="1138822"/>
    <lineage>
        <taxon>Bacteria</taxon>
        <taxon>Bacillati</taxon>
        <taxon>Bacillota</taxon>
        <taxon>Bacilli</taxon>
        <taxon>Lactobacillales</taxon>
        <taxon>Lactobacillaceae</taxon>
        <taxon>Lentilactobacillus</taxon>
    </lineage>
</organism>
<dbReference type="AlphaFoldDB" id="A0A1S6QIN6"/>
<feature type="signal peptide" evidence="2">
    <location>
        <begin position="1"/>
        <end position="24"/>
    </location>
</feature>
<gene>
    <name evidence="3" type="ORF">PL11_005705</name>
</gene>
<evidence type="ECO:0000313" key="4">
    <source>
        <dbReference type="Proteomes" id="UP000030361"/>
    </source>
</evidence>
<reference evidence="3 4" key="1">
    <citation type="journal article" date="2015" name="Genome Announc.">
        <title>Genome Sequence of Lactobacillus curieae CCTCC M 2011381T, a Novel Producer of Gamma-aminobutyric Acid.</title>
        <authorList>
            <person name="Wang Y."/>
            <person name="Wang Y."/>
            <person name="Lang C."/>
            <person name="Wei D."/>
            <person name="Xu P."/>
            <person name="Xie J."/>
        </authorList>
    </citation>
    <scope>NUCLEOTIDE SEQUENCE [LARGE SCALE GENOMIC DNA]</scope>
    <source>
        <strain evidence="3 4">CCTCC M 2011381</strain>
    </source>
</reference>